<name>A0A7W5ZYZ4_9SPHN</name>
<evidence type="ECO:0000256" key="1">
    <source>
        <dbReference type="SAM" id="MobiDB-lite"/>
    </source>
</evidence>
<keyword evidence="3" id="KW-1185">Reference proteome</keyword>
<dbReference type="Proteomes" id="UP000562395">
    <property type="component" value="Unassembled WGS sequence"/>
</dbReference>
<evidence type="ECO:0000313" key="3">
    <source>
        <dbReference type="Proteomes" id="UP000562395"/>
    </source>
</evidence>
<dbReference type="EMBL" id="JACICY010000018">
    <property type="protein sequence ID" value="MBB3862630.1"/>
    <property type="molecule type" value="Genomic_DNA"/>
</dbReference>
<protein>
    <submittedName>
        <fullName evidence="2">Uncharacterized protein</fullName>
    </submittedName>
</protein>
<feature type="compositionally biased region" description="Basic residues" evidence="1">
    <location>
        <begin position="234"/>
        <end position="247"/>
    </location>
</feature>
<evidence type="ECO:0000313" key="2">
    <source>
        <dbReference type="EMBL" id="MBB3862630.1"/>
    </source>
</evidence>
<organism evidence="2 3">
    <name type="scientific">Novosphingobium hassiacum</name>
    <dbReference type="NCBI Taxonomy" id="173676"/>
    <lineage>
        <taxon>Bacteria</taxon>
        <taxon>Pseudomonadati</taxon>
        <taxon>Pseudomonadota</taxon>
        <taxon>Alphaproteobacteria</taxon>
        <taxon>Sphingomonadales</taxon>
        <taxon>Sphingomonadaceae</taxon>
        <taxon>Novosphingobium</taxon>
    </lineage>
</organism>
<gene>
    <name evidence="2" type="ORF">GGQ88_003932</name>
</gene>
<accession>A0A7W5ZYZ4</accession>
<sequence length="247" mass="27751">MIGSSSSDRTGGSKRPENISVLGARIERELGVAGRDDTLARWMANRIAELIAESQRAAQGAEKAKIDSAIEKLILDLWSHRAALPGNVDPSKRLSKALDILDKLEPKRSFFAQRPYQDAQLEHEAVAAYQLIENLVVQLTLLKLTEDLPNPDETELPLSAEEVEFRRKIQTLMDHHVRGSSIYIMRDRQEETRSDEEILREKIDAGALQAIETLASVRRLLASGEEQQEDTKAKATKPPRPRSRKKV</sequence>
<comment type="caution">
    <text evidence="2">The sequence shown here is derived from an EMBL/GenBank/DDBJ whole genome shotgun (WGS) entry which is preliminary data.</text>
</comment>
<reference evidence="2 3" key="1">
    <citation type="submission" date="2020-08" db="EMBL/GenBank/DDBJ databases">
        <title>Genomic Encyclopedia of Type Strains, Phase IV (KMG-IV): sequencing the most valuable type-strain genomes for metagenomic binning, comparative biology and taxonomic classification.</title>
        <authorList>
            <person name="Goeker M."/>
        </authorList>
    </citation>
    <scope>NUCLEOTIDE SEQUENCE [LARGE SCALE GENOMIC DNA]</scope>
    <source>
        <strain evidence="2 3">DSM 14552</strain>
    </source>
</reference>
<feature type="region of interest" description="Disordered" evidence="1">
    <location>
        <begin position="222"/>
        <end position="247"/>
    </location>
</feature>
<proteinExistence type="predicted"/>
<dbReference type="RefSeq" id="WP_183615097.1">
    <property type="nucleotide sequence ID" value="NZ_JACICY010000018.1"/>
</dbReference>
<dbReference type="AlphaFoldDB" id="A0A7W5ZYZ4"/>